<reference evidence="12 15" key="2">
    <citation type="submission" date="2017-12" db="EMBL/GenBank/DDBJ databases">
        <title>Phylogenetic diversity of female urinary microbiome.</title>
        <authorList>
            <person name="Thomas-White K."/>
            <person name="Wolfe A.J."/>
        </authorList>
    </citation>
    <scope>NUCLEOTIDE SEQUENCE [LARGE SCALE GENOMIC DNA]</scope>
    <source>
        <strain evidence="12 15">UMB0416</strain>
    </source>
</reference>
<evidence type="ECO:0000313" key="13">
    <source>
        <dbReference type="EMBL" id="QHG09805.1"/>
    </source>
</evidence>
<feature type="transmembrane region" description="Helical" evidence="8">
    <location>
        <begin position="7"/>
        <end position="26"/>
    </location>
</feature>
<reference evidence="13" key="7">
    <citation type="journal article" date="2020" name="Microbiol. Resour. Announc.">
        <title>Complete Genome Sequence of Moraxella osloensis Strain YV1, Isolated from an Australian Wastewater Treatment Plant.</title>
        <authorList>
            <person name="Batinovic S."/>
            <person name="Rice D.T.F."/>
            <person name="Seviour R.J."/>
            <person name="Petrovski S."/>
        </authorList>
    </citation>
    <scope>NUCLEOTIDE SEQUENCE</scope>
    <source>
        <strain evidence="13">YV1</strain>
    </source>
</reference>
<evidence type="ECO:0000256" key="2">
    <source>
        <dbReference type="ARBA" id="ARBA00022475"/>
    </source>
</evidence>
<keyword evidence="3" id="KW-0997">Cell inner membrane</keyword>
<keyword evidence="4 8" id="KW-0812">Transmembrane</keyword>
<dbReference type="EMBL" id="PKJS01000001">
    <property type="protein sequence ID" value="PKZ69790.1"/>
    <property type="molecule type" value="Genomic_DNA"/>
</dbReference>
<dbReference type="PANTHER" id="PTHR34390">
    <property type="entry name" value="UPF0442 PROTEIN YJJB-RELATED"/>
    <property type="match status" value="1"/>
</dbReference>
<dbReference type="GO" id="GO:0005886">
    <property type="term" value="C:plasma membrane"/>
    <property type="evidence" value="ECO:0007669"/>
    <property type="project" value="UniProtKB-SubCell"/>
</dbReference>
<keyword evidence="2" id="KW-1003">Cell membrane</keyword>
<dbReference type="EMBL" id="CP047226">
    <property type="protein sequence ID" value="QHG09805.1"/>
    <property type="molecule type" value="Genomic_DNA"/>
</dbReference>
<comment type="similarity">
    <text evidence="7">Belongs to the ThrE exporter (TC 2.A.79) family.</text>
</comment>
<evidence type="ECO:0000313" key="14">
    <source>
        <dbReference type="Proteomes" id="UP000229340"/>
    </source>
</evidence>
<reference evidence="11" key="5">
    <citation type="submission" date="2019-04" db="EMBL/GenBank/DDBJ databases">
        <title>Moraxella osloensis CCUG 73412, isolated from corneal scrapings as causative agent of keratitis.</title>
        <authorList>
            <person name="Connolly G."/>
            <person name="Jaen-Luchoro D."/>
            <person name="Pinyeiro-Iglesias B."/>
            <person name="Curry A."/>
            <person name="Knowles S."/>
            <person name="Moore E.R.B."/>
        </authorList>
    </citation>
    <scope>NUCLEOTIDE SEQUENCE</scope>
    <source>
        <strain evidence="11">CCUG 73412</strain>
    </source>
</reference>
<dbReference type="STRING" id="34062.AXE82_03380"/>
<evidence type="ECO:0000313" key="16">
    <source>
        <dbReference type="Proteomes" id="UP000464046"/>
    </source>
</evidence>
<evidence type="ECO:0000313" key="11">
    <source>
        <dbReference type="EMBL" id="MDI4510918.1"/>
    </source>
</evidence>
<reference evidence="16" key="6">
    <citation type="submission" date="2019-12" db="EMBL/GenBank/DDBJ databases">
        <title>Whole genome sequence of Moraxella osloensis YV1.</title>
        <authorList>
            <person name="Batinovic S."/>
            <person name="Rice D.T.F."/>
            <person name="Petrovski S."/>
        </authorList>
    </citation>
    <scope>NUCLEOTIDE SEQUENCE [LARGE SCALE GENOMIC DNA]</scope>
    <source>
        <strain evidence="16">YV1</strain>
    </source>
</reference>
<evidence type="ECO:0000256" key="8">
    <source>
        <dbReference type="SAM" id="Phobius"/>
    </source>
</evidence>
<protein>
    <submittedName>
        <fullName evidence="12">Threonine/serine exporter</fullName>
    </submittedName>
</protein>
<reference evidence="14" key="1">
    <citation type="submission" date="2017-11" db="EMBL/GenBank/DDBJ databases">
        <title>Complete genome sequence of Moraxella osloensis NP7 isolated from human skin.</title>
        <authorList>
            <person name="Lee K."/>
            <person name="Lim J.Y."/>
            <person name="Hwang I."/>
        </authorList>
    </citation>
    <scope>NUCLEOTIDE SEQUENCE [LARGE SCALE GENOMIC DNA]</scope>
    <source>
        <strain evidence="14">NP7</strain>
    </source>
</reference>
<evidence type="ECO:0000256" key="1">
    <source>
        <dbReference type="ARBA" id="ARBA00004651"/>
    </source>
</evidence>
<gene>
    <name evidence="12" type="ORF">CYJ96_00035</name>
    <name evidence="11" type="ORF">E6P75_12010</name>
    <name evidence="13" type="ORF">GSF12_07850</name>
    <name evidence="10" type="ORF">NP7_07195</name>
</gene>
<dbReference type="InterPro" id="IPR050539">
    <property type="entry name" value="ThrE_Dicarb/AminoAcid_Exp"/>
</dbReference>
<keyword evidence="5 8" id="KW-1133">Transmembrane helix</keyword>
<organism evidence="12 15">
    <name type="scientific">Faucicola osloensis</name>
    <name type="common">Moraxella osloensis</name>
    <dbReference type="NCBI Taxonomy" id="34062"/>
    <lineage>
        <taxon>Bacteria</taxon>
        <taxon>Pseudomonadati</taxon>
        <taxon>Pseudomonadota</taxon>
        <taxon>Gammaproteobacteria</taxon>
        <taxon>Moraxellales</taxon>
        <taxon>Moraxellaceae</taxon>
        <taxon>Faucicola</taxon>
    </lineage>
</organism>
<evidence type="ECO:0000256" key="6">
    <source>
        <dbReference type="ARBA" id="ARBA00023136"/>
    </source>
</evidence>
<dbReference type="EMBL" id="CP024443">
    <property type="protein sequence ID" value="ATR79055.1"/>
    <property type="molecule type" value="Genomic_DNA"/>
</dbReference>
<dbReference type="RefSeq" id="WP_007115872.1">
    <property type="nucleotide sequence ID" value="NZ_CP024443.1"/>
</dbReference>
<sequence>MAIDAIALIRAATFACLMTLGWTLLVNVPRRYIWQCLLLTVLGYGLRELLKQLSVNLILATFVAAGISSFVAIYLAKKYLLTPKMILVPAMLCMMPGITAYKAMISFVQLGYYGYNPQVFTQMMDFSFNAIFVTAALVFGISLPTSFWYRTKPIV</sequence>
<evidence type="ECO:0000313" key="15">
    <source>
        <dbReference type="Proteomes" id="UP000234914"/>
    </source>
</evidence>
<feature type="transmembrane region" description="Helical" evidence="8">
    <location>
        <begin position="57"/>
        <end position="76"/>
    </location>
</feature>
<evidence type="ECO:0000256" key="5">
    <source>
        <dbReference type="ARBA" id="ARBA00022989"/>
    </source>
</evidence>
<comment type="subcellular location">
    <subcellularLocation>
        <location evidence="1">Cell membrane</location>
        <topology evidence="1">Multi-pass membrane protein</topology>
    </subcellularLocation>
</comment>
<evidence type="ECO:0000313" key="10">
    <source>
        <dbReference type="EMBL" id="ATR79055.1"/>
    </source>
</evidence>
<dbReference type="Proteomes" id="UP000229340">
    <property type="component" value="Chromosome"/>
</dbReference>
<feature type="domain" description="Threonine/Serine exporter ThrE" evidence="9">
    <location>
        <begin position="13"/>
        <end position="146"/>
    </location>
</feature>
<accession>A0A270AKW9</accession>
<reference evidence="10" key="3">
    <citation type="journal article" date="2018" name="Genome Announc.">
        <title>Complete Genome Sequences of Three Moraxella osloensis Strains Isolated from Human Skin.</title>
        <authorList>
            <person name="Lim J.Y."/>
            <person name="Hwang I."/>
            <person name="Ganzorig M."/>
            <person name="Huang S.L."/>
            <person name="Cho G.S."/>
            <person name="Franz C.M.A.P."/>
            <person name="Lee K."/>
        </authorList>
    </citation>
    <scope>NUCLEOTIDE SEQUENCE</scope>
    <source>
        <strain evidence="10">NP7</strain>
    </source>
</reference>
<dbReference type="PANTHER" id="PTHR34390:SF1">
    <property type="entry name" value="SUCCINATE TRANSPORTER SUBUNIT YJJB-RELATED"/>
    <property type="match status" value="1"/>
</dbReference>
<dbReference type="Proteomes" id="UP000234914">
    <property type="component" value="Unassembled WGS sequence"/>
</dbReference>
<dbReference type="EMBL" id="SSCJ01000015">
    <property type="protein sequence ID" value="MDI4510918.1"/>
    <property type="molecule type" value="Genomic_DNA"/>
</dbReference>
<dbReference type="AlphaFoldDB" id="A0A270AKW9"/>
<feature type="transmembrane region" description="Helical" evidence="8">
    <location>
        <begin position="126"/>
        <end position="149"/>
    </location>
</feature>
<evidence type="ECO:0000256" key="3">
    <source>
        <dbReference type="ARBA" id="ARBA00022519"/>
    </source>
</evidence>
<evidence type="ECO:0000313" key="12">
    <source>
        <dbReference type="EMBL" id="PKZ69790.1"/>
    </source>
</evidence>
<proteinExistence type="inferred from homology"/>
<evidence type="ECO:0000256" key="4">
    <source>
        <dbReference type="ARBA" id="ARBA00022692"/>
    </source>
</evidence>
<dbReference type="InterPro" id="IPR024528">
    <property type="entry name" value="ThrE_2"/>
</dbReference>
<evidence type="ECO:0000259" key="9">
    <source>
        <dbReference type="Pfam" id="PF12821"/>
    </source>
</evidence>
<dbReference type="Pfam" id="PF12821">
    <property type="entry name" value="ThrE_2"/>
    <property type="match status" value="1"/>
</dbReference>
<evidence type="ECO:0000256" key="7">
    <source>
        <dbReference type="ARBA" id="ARBA00034125"/>
    </source>
</evidence>
<keyword evidence="6 8" id="KW-0472">Membrane</keyword>
<name>A0A270AKW9_FAUOS</name>
<dbReference type="GO" id="GO:0015744">
    <property type="term" value="P:succinate transport"/>
    <property type="evidence" value="ECO:0007669"/>
    <property type="project" value="TreeGrafter"/>
</dbReference>
<reference evidence="10" key="4">
    <citation type="journal article" date="2018" name="Misainmurhag Hoiji">
        <title>Complete genome sequence of multidrug-resistant Moraxella osloensis NP7 with multiple plasmids isolated from human skin.</title>
        <authorList>
            <person name="Ganzorig M."/>
            <person name="Lim J.Y."/>
            <person name="Hwang I."/>
            <person name="Lee K."/>
        </authorList>
    </citation>
    <scope>NUCLEOTIDE SEQUENCE</scope>
    <source>
        <strain evidence="10">NP7</strain>
    </source>
</reference>
<feature type="transmembrane region" description="Helical" evidence="8">
    <location>
        <begin position="88"/>
        <end position="114"/>
    </location>
</feature>